<accession>A0A7J4K070</accession>
<proteinExistence type="predicted"/>
<evidence type="ECO:0000313" key="4">
    <source>
        <dbReference type="Proteomes" id="UP000590964"/>
    </source>
</evidence>
<evidence type="ECO:0000313" key="2">
    <source>
        <dbReference type="EMBL" id="HIH33379.1"/>
    </source>
</evidence>
<dbReference type="AlphaFoldDB" id="A0A7J4K070"/>
<sequence length="334" mass="39050">MALPPRIPFGNRLRALTLLARGESKEQVVSYLQRRFHPQWKTSKIQLAYFDNPKNPLRLSPHVGKSRLELLGTVKKFSGIHQDRQARAQRVNANPIFRERATQGAIAWSNTPGNIQQGIDALRGYTKSERGRSRAKKFMIRQHRNSEFRKTRVDNLHKAWEDPEFVEAARERGRQAMQKLFEDETFLDRHSKRQRAAMIENRANPEYMRRLAEAIEKSEKVRTTRQSNIKIATEAWRQKILDRQTPRPSKMHPGWFALRKKITLSDLRRIATPLIKTEEDQNAITQLQWFFENEMKLGKNQAETAALQGFLRGKGIRLVYEQVPIGRKKHSVKE</sequence>
<organism evidence="1 4">
    <name type="scientific">Candidatus Iainarchaeum sp</name>
    <dbReference type="NCBI Taxonomy" id="3101447"/>
    <lineage>
        <taxon>Archaea</taxon>
        <taxon>Candidatus Iainarchaeota</taxon>
        <taxon>Candidatus Iainarchaeia</taxon>
        <taxon>Candidatus Iainarchaeales</taxon>
        <taxon>Candidatus Iainarchaeaceae</taxon>
        <taxon>Candidatus Iainarchaeum</taxon>
    </lineage>
</organism>
<dbReference type="Proteomes" id="UP000590964">
    <property type="component" value="Unassembled WGS sequence"/>
</dbReference>
<protein>
    <submittedName>
        <fullName evidence="1">Uncharacterized protein</fullName>
    </submittedName>
</protein>
<dbReference type="EMBL" id="DUFJ01000087">
    <property type="protein sequence ID" value="HIH33379.1"/>
    <property type="molecule type" value="Genomic_DNA"/>
</dbReference>
<dbReference type="EMBL" id="DUFW01000082">
    <property type="protein sequence ID" value="HIH21915.1"/>
    <property type="molecule type" value="Genomic_DNA"/>
</dbReference>
<dbReference type="Proteomes" id="UP000527315">
    <property type="component" value="Unassembled WGS sequence"/>
</dbReference>
<evidence type="ECO:0000313" key="1">
    <source>
        <dbReference type="EMBL" id="HIH21915.1"/>
    </source>
</evidence>
<reference evidence="1 3" key="1">
    <citation type="journal article" date="2020" name="bioRxiv">
        <title>A rank-normalized archaeal taxonomy based on genome phylogeny resolves widespread incomplete and uneven classifications.</title>
        <authorList>
            <person name="Rinke C."/>
            <person name="Chuvochina M."/>
            <person name="Mussig A.J."/>
            <person name="Chaumeil P.-A."/>
            <person name="Waite D.W."/>
            <person name="Whitman W.B."/>
            <person name="Parks D.H."/>
            <person name="Hugenholtz P."/>
        </authorList>
    </citation>
    <scope>NUCLEOTIDE SEQUENCE</scope>
    <source>
        <strain evidence="1">UBA10191</strain>
    </source>
</reference>
<evidence type="ECO:0000313" key="3">
    <source>
        <dbReference type="Proteomes" id="UP000527315"/>
    </source>
</evidence>
<name>A0A7J4K070_9ARCH</name>
<comment type="caution">
    <text evidence="1">The sequence shown here is derived from an EMBL/GenBank/DDBJ whole genome shotgun (WGS) entry which is preliminary data.</text>
</comment>
<gene>
    <name evidence="1" type="ORF">HA222_04640</name>
    <name evidence="2" type="ORF">HA227_03955</name>
</gene>